<sequence>MDVGGGGLCACSILPQPILSLLIKNSANADLLNSATTRYFDKSKIQFYYKDANNVIKQLNFGINQPFTYTNDLKVTDYQLVSYEIGTLAKSIDTFYLKLGDGIVYEVKLKVNNTIIEKLMINNVELSKEFPAINISPINSIYTFKI</sequence>
<name>A0ABP7PPA9_9SPHI</name>
<dbReference type="Proteomes" id="UP001501081">
    <property type="component" value="Unassembled WGS sequence"/>
</dbReference>
<keyword evidence="2" id="KW-1185">Reference proteome</keyword>
<dbReference type="EMBL" id="BAABAK010000010">
    <property type="protein sequence ID" value="GAA3968944.1"/>
    <property type="molecule type" value="Genomic_DNA"/>
</dbReference>
<reference evidence="2" key="1">
    <citation type="journal article" date="2019" name="Int. J. Syst. Evol. Microbiol.">
        <title>The Global Catalogue of Microorganisms (GCM) 10K type strain sequencing project: providing services to taxonomists for standard genome sequencing and annotation.</title>
        <authorList>
            <consortium name="The Broad Institute Genomics Platform"/>
            <consortium name="The Broad Institute Genome Sequencing Center for Infectious Disease"/>
            <person name="Wu L."/>
            <person name="Ma J."/>
        </authorList>
    </citation>
    <scope>NUCLEOTIDE SEQUENCE [LARGE SCALE GENOMIC DNA]</scope>
    <source>
        <strain evidence="2">JCM 17338</strain>
    </source>
</reference>
<accession>A0ABP7PPA9</accession>
<evidence type="ECO:0000313" key="1">
    <source>
        <dbReference type="EMBL" id="GAA3968944.1"/>
    </source>
</evidence>
<gene>
    <name evidence="1" type="ORF">GCM10022246_22170</name>
</gene>
<protein>
    <submittedName>
        <fullName evidence="1">Uncharacterized protein</fullName>
    </submittedName>
</protein>
<comment type="caution">
    <text evidence="1">The sequence shown here is derived from an EMBL/GenBank/DDBJ whole genome shotgun (WGS) entry which is preliminary data.</text>
</comment>
<organism evidence="1 2">
    <name type="scientific">Pedobacter ginsengiterrae</name>
    <dbReference type="NCBI Taxonomy" id="871696"/>
    <lineage>
        <taxon>Bacteria</taxon>
        <taxon>Pseudomonadati</taxon>
        <taxon>Bacteroidota</taxon>
        <taxon>Sphingobacteriia</taxon>
        <taxon>Sphingobacteriales</taxon>
        <taxon>Sphingobacteriaceae</taxon>
        <taxon>Pedobacter</taxon>
    </lineage>
</organism>
<proteinExistence type="predicted"/>
<evidence type="ECO:0000313" key="2">
    <source>
        <dbReference type="Proteomes" id="UP001501081"/>
    </source>
</evidence>